<dbReference type="InterPro" id="IPR036779">
    <property type="entry name" value="LysM_dom_sf"/>
</dbReference>
<organism evidence="3 4">
    <name type="scientific">Saccharopolyspora rosea</name>
    <dbReference type="NCBI Taxonomy" id="524884"/>
    <lineage>
        <taxon>Bacteria</taxon>
        <taxon>Bacillati</taxon>
        <taxon>Actinomycetota</taxon>
        <taxon>Actinomycetes</taxon>
        <taxon>Pseudonocardiales</taxon>
        <taxon>Pseudonocardiaceae</taxon>
        <taxon>Saccharopolyspora</taxon>
    </lineage>
</organism>
<comment type="caution">
    <text evidence="3">The sequence shown here is derived from an EMBL/GenBank/DDBJ whole genome shotgun (WGS) entry which is preliminary data.</text>
</comment>
<proteinExistence type="predicted"/>
<dbReference type="InterPro" id="IPR045361">
    <property type="entry name" value="CIS_tube_prot_N"/>
</dbReference>
<evidence type="ECO:0000256" key="1">
    <source>
        <dbReference type="SAM" id="MobiDB-lite"/>
    </source>
</evidence>
<feature type="region of interest" description="Disordered" evidence="1">
    <location>
        <begin position="224"/>
        <end position="281"/>
    </location>
</feature>
<dbReference type="RefSeq" id="WP_380757487.1">
    <property type="nucleotide sequence ID" value="NZ_JBHTIW010000005.1"/>
</dbReference>
<dbReference type="EMBL" id="JBHTIW010000005">
    <property type="protein sequence ID" value="MFD0920114.1"/>
    <property type="molecule type" value="Genomic_DNA"/>
</dbReference>
<keyword evidence="4" id="KW-1185">Reference proteome</keyword>
<dbReference type="Proteomes" id="UP001597018">
    <property type="component" value="Unassembled WGS sequence"/>
</dbReference>
<feature type="region of interest" description="Disordered" evidence="1">
    <location>
        <begin position="79"/>
        <end position="117"/>
    </location>
</feature>
<evidence type="ECO:0000313" key="3">
    <source>
        <dbReference type="EMBL" id="MFD0920114.1"/>
    </source>
</evidence>
<dbReference type="SMART" id="SM00257">
    <property type="entry name" value="LysM"/>
    <property type="match status" value="1"/>
</dbReference>
<protein>
    <submittedName>
        <fullName evidence="3">DUF4157 domain-containing protein</fullName>
    </submittedName>
</protein>
<feature type="compositionally biased region" description="Low complexity" evidence="1">
    <location>
        <begin position="79"/>
        <end position="104"/>
    </location>
</feature>
<evidence type="ECO:0000259" key="2">
    <source>
        <dbReference type="PROSITE" id="PS51782"/>
    </source>
</evidence>
<accession>A0ABW3FTI2</accession>
<name>A0ABW3FTI2_9PSEU</name>
<evidence type="ECO:0000313" key="4">
    <source>
        <dbReference type="Proteomes" id="UP001597018"/>
    </source>
</evidence>
<dbReference type="InterPro" id="IPR025295">
    <property type="entry name" value="eCIS_core_dom"/>
</dbReference>
<dbReference type="CDD" id="cd00118">
    <property type="entry name" value="LysM"/>
    <property type="match status" value="1"/>
</dbReference>
<gene>
    <name evidence="3" type="ORF">ACFQ16_10210</name>
</gene>
<sequence length="554" mass="58127">MDDEIASSPTLGERLDDQGRRAAARPLPRLSWPGLLRAYLDRATSVATACRGRFDRVEAVPNEAATPLLATAGARSARGSAAAARPDGASGSGAVAGAPRRPAATAPPGPAPVPRAVAADAGRPLPAEVRSRLRDVAGPGADALRVHDDAASDSLARAHRADAVTVDRDVHFGRGRFDPRGERGWGLLVHEATHVLALLRPGAAWRRATATGLRQEEELAMTRERQALGPDRTRVGATPGPPTAAPAPAAAPPAPPPCAKPLPAPAQRDTGSPPAPPPVDLDALRRDLVSELMRRIRTEFERGGPDVHPLTPATAPARGGTVLAKALIVNTVTGTGFPVMYNPEEFRVEQGNTFAEVGIPGLDSPPVQYVRGKARALVMDLFFDTYETGEDVRDHTAPIVRLLDTDPQTHAPPVLLFSLGRFQFRCVLVDAAQRFTMFLRDGTPVRSTLAVRFQEYVRGAEVEIRSGFFVGPPTLSAAVDTATRGALAGPGSAHTVVAGDTLSGLAATYLGDPALWRDIARANGMTDPFDLPPGRTLVIPARGTGARPAGGGPP</sequence>
<reference evidence="4" key="1">
    <citation type="journal article" date="2019" name="Int. J. Syst. Evol. Microbiol.">
        <title>The Global Catalogue of Microorganisms (GCM) 10K type strain sequencing project: providing services to taxonomists for standard genome sequencing and annotation.</title>
        <authorList>
            <consortium name="The Broad Institute Genomics Platform"/>
            <consortium name="The Broad Institute Genome Sequencing Center for Infectious Disease"/>
            <person name="Wu L."/>
            <person name="Ma J."/>
        </authorList>
    </citation>
    <scope>NUCLEOTIDE SEQUENCE [LARGE SCALE GENOMIC DNA]</scope>
    <source>
        <strain evidence="4">CCUG 56401</strain>
    </source>
</reference>
<feature type="domain" description="LysM" evidence="2">
    <location>
        <begin position="492"/>
        <end position="539"/>
    </location>
</feature>
<dbReference type="Pfam" id="PF13699">
    <property type="entry name" value="eCIS_core"/>
    <property type="match status" value="1"/>
</dbReference>
<dbReference type="Pfam" id="PF19266">
    <property type="entry name" value="CIS_tube"/>
    <property type="match status" value="1"/>
</dbReference>
<feature type="region of interest" description="Disordered" evidence="1">
    <location>
        <begin position="1"/>
        <end position="27"/>
    </location>
</feature>
<feature type="compositionally biased region" description="Pro residues" evidence="1">
    <location>
        <begin position="239"/>
        <end position="264"/>
    </location>
</feature>
<dbReference type="InterPro" id="IPR018392">
    <property type="entry name" value="LysM"/>
</dbReference>
<dbReference type="Gene3D" id="3.10.350.10">
    <property type="entry name" value="LysM domain"/>
    <property type="match status" value="1"/>
</dbReference>
<feature type="compositionally biased region" description="Basic and acidic residues" evidence="1">
    <location>
        <begin position="224"/>
        <end position="234"/>
    </location>
</feature>
<dbReference type="SUPFAM" id="SSF54106">
    <property type="entry name" value="LysM domain"/>
    <property type="match status" value="1"/>
</dbReference>
<dbReference type="PROSITE" id="PS51782">
    <property type="entry name" value="LYSM"/>
    <property type="match status" value="1"/>
</dbReference>
<dbReference type="Pfam" id="PF01476">
    <property type="entry name" value="LysM"/>
    <property type="match status" value="1"/>
</dbReference>